<dbReference type="RefSeq" id="XP_062662318.1">
    <property type="nucleotide sequence ID" value="XM_062807914.1"/>
</dbReference>
<dbReference type="InterPro" id="IPR000719">
    <property type="entry name" value="Prot_kinase_dom"/>
</dbReference>
<dbReference type="InterPro" id="IPR011009">
    <property type="entry name" value="Kinase-like_dom_sf"/>
</dbReference>
<keyword evidence="4" id="KW-1185">Reference proteome</keyword>
<dbReference type="Proteomes" id="UP001278766">
    <property type="component" value="Unassembled WGS sequence"/>
</dbReference>
<accession>A0AAE0LVW5</accession>
<feature type="compositionally biased region" description="Polar residues" evidence="1">
    <location>
        <begin position="439"/>
        <end position="450"/>
    </location>
</feature>
<feature type="compositionally biased region" description="Low complexity" evidence="1">
    <location>
        <begin position="419"/>
        <end position="434"/>
    </location>
</feature>
<dbReference type="GO" id="GO:0004672">
    <property type="term" value="F:protein kinase activity"/>
    <property type="evidence" value="ECO:0007669"/>
    <property type="project" value="InterPro"/>
</dbReference>
<evidence type="ECO:0000256" key="1">
    <source>
        <dbReference type="SAM" id="MobiDB-lite"/>
    </source>
</evidence>
<dbReference type="GeneID" id="87844862"/>
<name>A0AAE0LVW5_9PEZI</name>
<evidence type="ECO:0000313" key="3">
    <source>
        <dbReference type="EMBL" id="KAK3298804.1"/>
    </source>
</evidence>
<sequence>MTGPAEGDDAGGEKEYMYMFETDGRRFLFIRNIGYGAESVAQLVKDVKTDMNLVRKVAHQRRLRLGRSNVGETRRQLKKPNEIRIVDAIRKTFKAPEVGFPCYIVDCYGHEYIESKHQDLVGRSMYHSVSYWKLCNGGSLKRRWERPAIDTQCIPTSIFARMIRQVLSTFHWMYTAGPDPLYHRDAHAGNIWINWRRDTILPDFYVGDFGSARFAHDAPDTWDVAERSTHSPEPVYDLNQLYDNFYSILIAQGDHFGHGHPGRKALRKLCDGISKVVFLWKSTGDKETPPDLRPLIRWAQSLEEKYGKGGEEDETGSGRYMDFIAESRNIALKVERENALVVVTANIENALNPTVMDMSIRMKQQIHGPWMLVTVDGYWAEGGPVTHHRPNGSVHNPDGKEDLSVTKRRSVLNMALDVSSASDDPSPQPAFSFPGGDANRSTTAVDTESPPSTPEVAPEATWQPGEHDPEMFEKIGLGHLLRSDTAAPADINWQEVRSYVGKALKIAGGKIRSTLTPLENKAKHWHALLHGSKCECADAVWMADMENELKQARMARVVGEMHLAAFDFSEHDSY</sequence>
<gene>
    <name evidence="3" type="ORF">B0H64DRAFT_472030</name>
</gene>
<feature type="region of interest" description="Disordered" evidence="1">
    <location>
        <begin position="418"/>
        <end position="463"/>
    </location>
</feature>
<dbReference type="PROSITE" id="PS50011">
    <property type="entry name" value="PROTEIN_KINASE_DOM"/>
    <property type="match status" value="1"/>
</dbReference>
<dbReference type="Gene3D" id="1.10.510.10">
    <property type="entry name" value="Transferase(Phosphotransferase) domain 1"/>
    <property type="match status" value="1"/>
</dbReference>
<evidence type="ECO:0000313" key="4">
    <source>
        <dbReference type="Proteomes" id="UP001278766"/>
    </source>
</evidence>
<dbReference type="EMBL" id="JAUEPN010000002">
    <property type="protein sequence ID" value="KAK3298804.1"/>
    <property type="molecule type" value="Genomic_DNA"/>
</dbReference>
<proteinExistence type="predicted"/>
<reference evidence="3" key="2">
    <citation type="submission" date="2023-06" db="EMBL/GenBank/DDBJ databases">
        <authorList>
            <consortium name="Lawrence Berkeley National Laboratory"/>
            <person name="Haridas S."/>
            <person name="Hensen N."/>
            <person name="Bonometti L."/>
            <person name="Westerberg I."/>
            <person name="Brannstrom I.O."/>
            <person name="Guillou S."/>
            <person name="Cros-Aarteil S."/>
            <person name="Calhoun S."/>
            <person name="Kuo A."/>
            <person name="Mondo S."/>
            <person name="Pangilinan J."/>
            <person name="Riley R."/>
            <person name="Labutti K."/>
            <person name="Andreopoulos B."/>
            <person name="Lipzen A."/>
            <person name="Chen C."/>
            <person name="Yanf M."/>
            <person name="Daum C."/>
            <person name="Ng V."/>
            <person name="Clum A."/>
            <person name="Steindorff A."/>
            <person name="Ohm R."/>
            <person name="Martin F."/>
            <person name="Silar P."/>
            <person name="Natvig D."/>
            <person name="Lalanne C."/>
            <person name="Gautier V."/>
            <person name="Ament-Velasquez S.L."/>
            <person name="Kruys A."/>
            <person name="Hutchinson M.I."/>
            <person name="Powell A.J."/>
            <person name="Barry K."/>
            <person name="Miller A.N."/>
            <person name="Grigoriev I.V."/>
            <person name="Debuchy R."/>
            <person name="Gladieux P."/>
            <person name="Thoren M.H."/>
            <person name="Johannesson H."/>
        </authorList>
    </citation>
    <scope>NUCLEOTIDE SEQUENCE</scope>
    <source>
        <strain evidence="3">CBS 168.71</strain>
    </source>
</reference>
<evidence type="ECO:0000259" key="2">
    <source>
        <dbReference type="PROSITE" id="PS50011"/>
    </source>
</evidence>
<dbReference type="AlphaFoldDB" id="A0AAE0LVW5"/>
<dbReference type="GO" id="GO:0005524">
    <property type="term" value="F:ATP binding"/>
    <property type="evidence" value="ECO:0007669"/>
    <property type="project" value="InterPro"/>
</dbReference>
<reference evidence="3" key="1">
    <citation type="journal article" date="2023" name="Mol. Phylogenet. Evol.">
        <title>Genome-scale phylogeny and comparative genomics of the fungal order Sordariales.</title>
        <authorList>
            <person name="Hensen N."/>
            <person name="Bonometti L."/>
            <person name="Westerberg I."/>
            <person name="Brannstrom I.O."/>
            <person name="Guillou S."/>
            <person name="Cros-Aarteil S."/>
            <person name="Calhoun S."/>
            <person name="Haridas S."/>
            <person name="Kuo A."/>
            <person name="Mondo S."/>
            <person name="Pangilinan J."/>
            <person name="Riley R."/>
            <person name="LaButti K."/>
            <person name="Andreopoulos B."/>
            <person name="Lipzen A."/>
            <person name="Chen C."/>
            <person name="Yan M."/>
            <person name="Daum C."/>
            <person name="Ng V."/>
            <person name="Clum A."/>
            <person name="Steindorff A."/>
            <person name="Ohm R.A."/>
            <person name="Martin F."/>
            <person name="Silar P."/>
            <person name="Natvig D.O."/>
            <person name="Lalanne C."/>
            <person name="Gautier V."/>
            <person name="Ament-Velasquez S.L."/>
            <person name="Kruys A."/>
            <person name="Hutchinson M.I."/>
            <person name="Powell A.J."/>
            <person name="Barry K."/>
            <person name="Miller A.N."/>
            <person name="Grigoriev I.V."/>
            <person name="Debuchy R."/>
            <person name="Gladieux P."/>
            <person name="Hiltunen Thoren M."/>
            <person name="Johannesson H."/>
        </authorList>
    </citation>
    <scope>NUCLEOTIDE SEQUENCE</scope>
    <source>
        <strain evidence="3">CBS 168.71</strain>
    </source>
</reference>
<dbReference type="SUPFAM" id="SSF56112">
    <property type="entry name" value="Protein kinase-like (PK-like)"/>
    <property type="match status" value="1"/>
</dbReference>
<organism evidence="3 4">
    <name type="scientific">Chaetomium fimeti</name>
    <dbReference type="NCBI Taxonomy" id="1854472"/>
    <lineage>
        <taxon>Eukaryota</taxon>
        <taxon>Fungi</taxon>
        <taxon>Dikarya</taxon>
        <taxon>Ascomycota</taxon>
        <taxon>Pezizomycotina</taxon>
        <taxon>Sordariomycetes</taxon>
        <taxon>Sordariomycetidae</taxon>
        <taxon>Sordariales</taxon>
        <taxon>Chaetomiaceae</taxon>
        <taxon>Chaetomium</taxon>
    </lineage>
</organism>
<dbReference type="Gene3D" id="3.30.200.20">
    <property type="entry name" value="Phosphorylase Kinase, domain 1"/>
    <property type="match status" value="1"/>
</dbReference>
<feature type="domain" description="Protein kinase" evidence="2">
    <location>
        <begin position="27"/>
        <end position="355"/>
    </location>
</feature>
<protein>
    <recommendedName>
        <fullName evidence="2">Protein kinase domain-containing protein</fullName>
    </recommendedName>
</protein>
<comment type="caution">
    <text evidence="3">The sequence shown here is derived from an EMBL/GenBank/DDBJ whole genome shotgun (WGS) entry which is preliminary data.</text>
</comment>